<evidence type="ECO:0000256" key="6">
    <source>
        <dbReference type="ARBA" id="ARBA00023027"/>
    </source>
</evidence>
<dbReference type="Pfam" id="PF00662">
    <property type="entry name" value="Proton_antipo_N"/>
    <property type="match status" value="1"/>
</dbReference>
<dbReference type="GO" id="GO:0015990">
    <property type="term" value="P:electron transport coupled proton transport"/>
    <property type="evidence" value="ECO:0007669"/>
    <property type="project" value="TreeGrafter"/>
</dbReference>
<comment type="function">
    <text evidence="8">Core subunit of the mitochondrial membrane respiratory chain NADH dehydrogenase (Complex I) which catalyzes electron transfer from NADH through the respiratory chain, using ubiquinone as an electron acceptor. Essential for the catalytic activity and assembly of complex I.</text>
</comment>
<proteinExistence type="inferred from homology"/>
<dbReference type="NCBIfam" id="NF005141">
    <property type="entry name" value="PRK06590.1"/>
    <property type="match status" value="1"/>
</dbReference>
<feature type="transmembrane region" description="Helical" evidence="8">
    <location>
        <begin position="133"/>
        <end position="155"/>
    </location>
</feature>
<feature type="domain" description="NADH-Ubiquinone oxidoreductase (complex I) chain 5 N-terminal" evidence="10">
    <location>
        <begin position="64"/>
        <end position="114"/>
    </location>
</feature>
<feature type="transmembrane region" description="Helical" evidence="8">
    <location>
        <begin position="167"/>
        <end position="189"/>
    </location>
</feature>
<dbReference type="EMBL" id="KJ806268">
    <property type="protein sequence ID" value="AIK29138.1"/>
    <property type="molecule type" value="Genomic_DNA"/>
</dbReference>
<feature type="transmembrane region" description="Helical" evidence="8">
    <location>
        <begin position="241"/>
        <end position="259"/>
    </location>
</feature>
<keyword evidence="7 8" id="KW-0472">Membrane</keyword>
<feature type="transmembrane region" description="Helical" evidence="8">
    <location>
        <begin position="446"/>
        <end position="467"/>
    </location>
</feature>
<dbReference type="InterPro" id="IPR003945">
    <property type="entry name" value="NU5C-like"/>
</dbReference>
<dbReference type="GO" id="GO:0016020">
    <property type="term" value="C:membrane"/>
    <property type="evidence" value="ECO:0007669"/>
    <property type="project" value="UniProtKB-SubCell"/>
</dbReference>
<keyword evidence="8" id="KW-0830">Ubiquinone</keyword>
<evidence type="ECO:0000256" key="4">
    <source>
        <dbReference type="ARBA" id="ARBA00022967"/>
    </source>
</evidence>
<dbReference type="InterPro" id="IPR001516">
    <property type="entry name" value="Proton_antipo_N"/>
</dbReference>
<evidence type="ECO:0000313" key="11">
    <source>
        <dbReference type="EMBL" id="AIK29138.1"/>
    </source>
</evidence>
<sequence length="646" mass="70559">MYLCVVFAPFVGSLFAGLFGRYLGARGSGLLAVFGLGTAAIGALCIYLEVCLQGCIVSVDLGPWFSTGTLHVDWNLTFDPLCACRLLTVSMVSLCVHIYSIGYRMEDPHLPRFMSYRSLFTGFRLLLVSCSDLITRLIGWEGIGICSYLLIGFWFHRLSATKAAQKAILVNRVSDTILLLGLRISWWYLGSTDYAIRHTTSLSANYTTMLCFRLLGGALGKSAQIGLHTWLADAMEGPTTVSALIHAATLVTAGIYLIARTSYLWETSTTARTALVLVGALTSFTAASRGLVQNDRKRVIAYSTRSQLGYRMVALGLSHYALAMTHLRTHACFKALLFLGAGVVIHACHNVQDLRRQGGAHAALPWAWIIRLLGSLSLRGWPFLAGYYSKDAILERSWATPTAPGAYAYVVLRVVAVRTAAYSFRVLLAGFVLSSNARKPERPSTHVPYTMGVPLLILMIGTVAAGYRLSDPLLGWGSRFWQTSISVAPATSFVVDSHRIPVWASLLPLFAVFLGLALAIAFTWPRPWCAYPTIKALYLFAALRMHFDNIRNQYIAGPLLTLGAYTWAAVDKGILELLGPTGLSAAVVSWAVPSRRSWQTGTVQDYALVRKLSAIIGLISLVWISSGWRVDIVAFSIALLLVVLAP</sequence>
<keyword evidence="8 11" id="KW-0496">Mitochondrion</keyword>
<evidence type="ECO:0000256" key="5">
    <source>
        <dbReference type="ARBA" id="ARBA00022989"/>
    </source>
</evidence>
<accession>A0A076VF26</accession>
<dbReference type="GeneID" id="20160193"/>
<dbReference type="Gene3D" id="1.20.5.2700">
    <property type="match status" value="1"/>
</dbReference>
<dbReference type="PRINTS" id="PR01434">
    <property type="entry name" value="NADHDHGNASE5"/>
</dbReference>
<evidence type="ECO:0000259" key="10">
    <source>
        <dbReference type="Pfam" id="PF00662"/>
    </source>
</evidence>
<feature type="transmembrane region" description="Helical" evidence="8">
    <location>
        <begin position="502"/>
        <end position="524"/>
    </location>
</feature>
<dbReference type="GO" id="GO:0003954">
    <property type="term" value="F:NADH dehydrogenase activity"/>
    <property type="evidence" value="ECO:0007669"/>
    <property type="project" value="TreeGrafter"/>
</dbReference>
<dbReference type="NCBIfam" id="TIGR01974">
    <property type="entry name" value="NDH_I_L"/>
    <property type="match status" value="1"/>
</dbReference>
<evidence type="ECO:0000256" key="7">
    <source>
        <dbReference type="ARBA" id="ARBA00023136"/>
    </source>
</evidence>
<keyword evidence="4" id="KW-1278">Translocase</keyword>
<geneLocation type="mitochondrion" evidence="11"/>
<dbReference type="EC" id="7.1.1.2" evidence="8"/>
<dbReference type="PANTHER" id="PTHR42829">
    <property type="entry name" value="NADH-UBIQUINONE OXIDOREDUCTASE CHAIN 5"/>
    <property type="match status" value="1"/>
</dbReference>
<keyword evidence="5 8" id="KW-1133">Transmembrane helix</keyword>
<keyword evidence="3 8" id="KW-0812">Transmembrane</keyword>
<comment type="subcellular location">
    <subcellularLocation>
        <location evidence="1">Membrane</location>
        <topology evidence="1">Multi-pass membrane protein</topology>
    </subcellularLocation>
</comment>
<evidence type="ECO:0000256" key="1">
    <source>
        <dbReference type="ARBA" id="ARBA00004141"/>
    </source>
</evidence>
<dbReference type="GO" id="GO:0042773">
    <property type="term" value="P:ATP synthesis coupled electron transport"/>
    <property type="evidence" value="ECO:0007669"/>
    <property type="project" value="InterPro"/>
</dbReference>
<dbReference type="RefSeq" id="YP_009054650.1">
    <property type="nucleotide sequence ID" value="NC_024758.1"/>
</dbReference>
<comment type="catalytic activity">
    <reaction evidence="8">
        <text>a ubiquinone + NADH + 5 H(+)(in) = a ubiquinol + NAD(+) + 4 H(+)(out)</text>
        <dbReference type="Rhea" id="RHEA:29091"/>
        <dbReference type="Rhea" id="RHEA-COMP:9565"/>
        <dbReference type="Rhea" id="RHEA-COMP:9566"/>
        <dbReference type="ChEBI" id="CHEBI:15378"/>
        <dbReference type="ChEBI" id="CHEBI:16389"/>
        <dbReference type="ChEBI" id="CHEBI:17976"/>
        <dbReference type="ChEBI" id="CHEBI:57540"/>
        <dbReference type="ChEBI" id="CHEBI:57945"/>
        <dbReference type="EC" id="7.1.1.2"/>
    </reaction>
</comment>
<dbReference type="Pfam" id="PF00361">
    <property type="entry name" value="Proton_antipo_M"/>
    <property type="match status" value="1"/>
</dbReference>
<evidence type="ECO:0000256" key="8">
    <source>
        <dbReference type="RuleBase" id="RU003404"/>
    </source>
</evidence>
<feature type="transmembrane region" description="Helical" evidence="8">
    <location>
        <begin position="86"/>
        <end position="105"/>
    </location>
</feature>
<name>A0A076VF26_9CHLO</name>
<dbReference type="PANTHER" id="PTHR42829:SF2">
    <property type="entry name" value="NADH-UBIQUINONE OXIDOREDUCTASE CHAIN 5"/>
    <property type="match status" value="1"/>
</dbReference>
<evidence type="ECO:0000256" key="2">
    <source>
        <dbReference type="ARBA" id="ARBA00008200"/>
    </source>
</evidence>
<evidence type="ECO:0000256" key="3">
    <source>
        <dbReference type="ARBA" id="ARBA00022692"/>
    </source>
</evidence>
<dbReference type="AlphaFoldDB" id="A0A076VF26"/>
<feature type="transmembrane region" description="Helical" evidence="8">
    <location>
        <begin position="615"/>
        <end position="644"/>
    </location>
</feature>
<evidence type="ECO:0000259" key="9">
    <source>
        <dbReference type="Pfam" id="PF00361"/>
    </source>
</evidence>
<feature type="transmembrane region" description="Helical" evidence="8">
    <location>
        <begin position="30"/>
        <end position="48"/>
    </location>
</feature>
<dbReference type="GO" id="GO:0008137">
    <property type="term" value="F:NADH dehydrogenase (ubiquinone) activity"/>
    <property type="evidence" value="ECO:0007669"/>
    <property type="project" value="UniProtKB-EC"/>
</dbReference>
<feature type="domain" description="NADH:quinone oxidoreductase/Mrp antiporter transmembrane" evidence="9">
    <location>
        <begin position="131"/>
        <end position="408"/>
    </location>
</feature>
<comment type="similarity">
    <text evidence="2 8">Belongs to the complex I subunit 5 family.</text>
</comment>
<keyword evidence="6 8" id="KW-0520">NAD</keyword>
<gene>
    <name evidence="11" type="primary">nad5</name>
    <name evidence="11" type="ORF">EL90_g11</name>
</gene>
<reference evidence="11" key="1">
    <citation type="journal article" date="2014" name="Genome Biol. Evol.">
        <title>Gene arrangement convergence, diverse intron content, and genetic code modifications in mitochondrial genomes of Sphaeropleales (Chlorophyta).</title>
        <authorList>
            <person name="Fucikova K."/>
            <person name="Lewis P.O."/>
            <person name="Gonzalez-Halphen D."/>
            <person name="Lewis L.A."/>
        </authorList>
    </citation>
    <scope>NUCLEOTIDE SEQUENCE</scope>
    <source>
        <strain evidence="11">UTEX 56</strain>
    </source>
</reference>
<keyword evidence="8" id="KW-0813">Transport</keyword>
<protein>
    <recommendedName>
        <fullName evidence="8">NADH-ubiquinone oxidoreductase chain 5</fullName>
        <ecNumber evidence="8">7.1.1.2</ecNumber>
    </recommendedName>
</protein>
<dbReference type="InterPro" id="IPR001750">
    <property type="entry name" value="ND/Mrp_TM"/>
</dbReference>
<organism evidence="11">
    <name type="scientific">Chromochloris zofingiensis</name>
    <dbReference type="NCBI Taxonomy" id="31302"/>
    <lineage>
        <taxon>Eukaryota</taxon>
        <taxon>Viridiplantae</taxon>
        <taxon>Chlorophyta</taxon>
        <taxon>core chlorophytes</taxon>
        <taxon>Chlorophyceae</taxon>
        <taxon>CS clade</taxon>
        <taxon>Sphaeropleales</taxon>
        <taxon>Chromochloridaceae</taxon>
        <taxon>Chromochloris</taxon>
    </lineage>
</organism>
<dbReference type="InterPro" id="IPR018393">
    <property type="entry name" value="NADHpl_OxRdtase_5_subgr"/>
</dbReference>